<dbReference type="GO" id="GO:0008270">
    <property type="term" value="F:zinc ion binding"/>
    <property type="evidence" value="ECO:0007669"/>
    <property type="project" value="UniProtKB-UniRule"/>
</dbReference>
<evidence type="ECO:0000256" key="2">
    <source>
        <dbReference type="ARBA" id="ARBA00022727"/>
    </source>
</evidence>
<dbReference type="GO" id="GO:0005524">
    <property type="term" value="F:ATP binding"/>
    <property type="evidence" value="ECO:0007669"/>
    <property type="project" value="UniProtKB-UniRule"/>
</dbReference>
<dbReference type="NCBIfam" id="NF001381">
    <property type="entry name" value="PRK00279.1-3"/>
    <property type="match status" value="1"/>
</dbReference>
<dbReference type="Gene3D" id="3.40.50.300">
    <property type="entry name" value="P-loop containing nucleotide triphosphate hydrolases"/>
    <property type="match status" value="1"/>
</dbReference>
<keyword evidence="1 6" id="KW-0808">Transferase</keyword>
<comment type="function">
    <text evidence="6">Catalyzes the reversible transfer of the terminal phosphate group between ATP and AMP. Plays an important role in cellular energy homeostasis and in adenine nucleotide metabolism.</text>
</comment>
<feature type="binding site" evidence="6">
    <location>
        <position position="31"/>
    </location>
    <ligand>
        <name>AMP</name>
        <dbReference type="ChEBI" id="CHEBI:456215"/>
    </ligand>
</feature>
<dbReference type="GO" id="GO:0044209">
    <property type="term" value="P:AMP salvage"/>
    <property type="evidence" value="ECO:0007669"/>
    <property type="project" value="UniProtKB-UniRule"/>
</dbReference>
<evidence type="ECO:0000259" key="9">
    <source>
        <dbReference type="Pfam" id="PF05191"/>
    </source>
</evidence>
<feature type="binding site" evidence="6">
    <location>
        <begin position="137"/>
        <end position="138"/>
    </location>
    <ligand>
        <name>ATP</name>
        <dbReference type="ChEBI" id="CHEBI:30616"/>
    </ligand>
</feature>
<feature type="binding site" evidence="6">
    <location>
        <position position="93"/>
    </location>
    <ligand>
        <name>AMP</name>
        <dbReference type="ChEBI" id="CHEBI:456215"/>
    </ligand>
</feature>
<dbReference type="PATRIC" id="fig|1415168.3.peg.332"/>
<dbReference type="Pfam" id="PF00406">
    <property type="entry name" value="ADK"/>
    <property type="match status" value="1"/>
</dbReference>
<dbReference type="AlphaFoldDB" id="A0A084AE13"/>
<comment type="subcellular location">
    <subcellularLocation>
        <location evidence="6 8">Cytoplasm</location>
    </subcellularLocation>
</comment>
<gene>
    <name evidence="6" type="primary">adk</name>
    <name evidence="10" type="ORF">U725_00318</name>
</gene>
<evidence type="ECO:0000256" key="7">
    <source>
        <dbReference type="RuleBase" id="RU003330"/>
    </source>
</evidence>
<dbReference type="FunFam" id="3.40.50.300:FF:000106">
    <property type="entry name" value="Adenylate kinase mitochondrial"/>
    <property type="match status" value="1"/>
</dbReference>
<dbReference type="RefSeq" id="WP_011677149.1">
    <property type="nucleotide sequence ID" value="NZ_AZSI01000007.1"/>
</dbReference>
<keyword evidence="2 6" id="KW-0545">Nucleotide biosynthesis</keyword>
<dbReference type="InterPro" id="IPR006259">
    <property type="entry name" value="Adenyl_kin_sub"/>
</dbReference>
<feature type="binding site" evidence="6">
    <location>
        <position position="201"/>
    </location>
    <ligand>
        <name>ATP</name>
        <dbReference type="ChEBI" id="CHEBI:30616"/>
    </ligand>
</feature>
<evidence type="ECO:0000313" key="10">
    <source>
        <dbReference type="EMBL" id="KEY63542.1"/>
    </source>
</evidence>
<comment type="domain">
    <text evidence="6">Consists of three domains, a large central CORE domain and two small peripheral domains, NMPbind and LID, which undergo movements during catalysis. The LID domain closes over the site of phosphoryl transfer upon ATP binding. Assembling and dissambling the active center during each catalytic cycle provides an effective means to prevent ATP hydrolysis. Some bacteria have evolved a zinc-coordinating structure that stabilizes the LID domain.</text>
</comment>
<feature type="binding site" evidence="6">
    <location>
        <position position="162"/>
    </location>
    <ligand>
        <name>AMP</name>
        <dbReference type="ChEBI" id="CHEBI:456215"/>
    </ligand>
</feature>
<dbReference type="NCBIfam" id="NF001382">
    <property type="entry name" value="PRK00279.1-4"/>
    <property type="match status" value="1"/>
</dbReference>
<keyword evidence="3 6" id="KW-0547">Nucleotide-binding</keyword>
<dbReference type="InterPro" id="IPR000850">
    <property type="entry name" value="Adenylat/UMP-CMP_kin"/>
</dbReference>
<comment type="similarity">
    <text evidence="6 7">Belongs to the adenylate kinase family.</text>
</comment>
<feature type="binding site" evidence="6">
    <location>
        <position position="173"/>
    </location>
    <ligand>
        <name>AMP</name>
        <dbReference type="ChEBI" id="CHEBI:456215"/>
    </ligand>
</feature>
<feature type="binding site" evidence="6">
    <location>
        <position position="134"/>
    </location>
    <ligand>
        <name>Zn(2+)</name>
        <dbReference type="ChEBI" id="CHEBI:29105"/>
        <note>structural</note>
    </ligand>
</feature>
<dbReference type="PANTHER" id="PTHR23359">
    <property type="entry name" value="NUCLEOTIDE KINASE"/>
    <property type="match status" value="1"/>
</dbReference>
<feature type="binding site" evidence="6">
    <location>
        <position position="36"/>
    </location>
    <ligand>
        <name>AMP</name>
        <dbReference type="ChEBI" id="CHEBI:456215"/>
    </ligand>
</feature>
<evidence type="ECO:0000313" key="11">
    <source>
        <dbReference type="Proteomes" id="UP000028401"/>
    </source>
</evidence>
<keyword evidence="6" id="KW-0963">Cytoplasm</keyword>
<dbReference type="SMR" id="A0A084AE13"/>
<dbReference type="SUPFAM" id="SSF52540">
    <property type="entry name" value="P-loop containing nucleoside triphosphate hydrolases"/>
    <property type="match status" value="1"/>
</dbReference>
<dbReference type="InterPro" id="IPR033690">
    <property type="entry name" value="Adenylat_kinase_CS"/>
</dbReference>
<proteinExistence type="inferred from homology"/>
<dbReference type="GO" id="GO:0004017">
    <property type="term" value="F:AMP kinase activity"/>
    <property type="evidence" value="ECO:0007669"/>
    <property type="project" value="UniProtKB-UniRule"/>
</dbReference>
<accession>A0A084AE13</accession>
<evidence type="ECO:0000256" key="4">
    <source>
        <dbReference type="ARBA" id="ARBA00022777"/>
    </source>
</evidence>
<keyword evidence="5 6" id="KW-0067">ATP-binding</keyword>
<feature type="binding site" evidence="6">
    <location>
        <position position="131"/>
    </location>
    <ligand>
        <name>Zn(2+)</name>
        <dbReference type="ChEBI" id="CHEBI:29105"/>
        <note>structural</note>
    </ligand>
</feature>
<comment type="caution">
    <text evidence="6">Lacks conserved residue(s) required for the propagation of feature annotation.</text>
</comment>
<dbReference type="CDD" id="cd01428">
    <property type="entry name" value="ADK"/>
    <property type="match status" value="1"/>
</dbReference>
<reference evidence="10 11" key="1">
    <citation type="submission" date="2014-06" db="EMBL/GenBank/DDBJ databases">
        <title>Draft genome sequence of the putrescine producing strain Lactococcus lactis subsp cremoris GE214.</title>
        <authorList>
            <person name="Ladero V."/>
            <person name="Linares D.M."/>
            <person name="del Rio B."/>
            <person name="Mayo B."/>
            <person name="Martin M.C."/>
            <person name="Fernandez M."/>
            <person name="Alvarez M.A."/>
        </authorList>
    </citation>
    <scope>NUCLEOTIDE SEQUENCE [LARGE SCALE GENOMIC DNA]</scope>
    <source>
        <strain evidence="10 11">GE214</strain>
    </source>
</reference>
<comment type="pathway">
    <text evidence="6">Purine metabolism; AMP biosynthesis via salvage pathway; AMP from ADP: step 1/1.</text>
</comment>
<comment type="caution">
    <text evidence="10">The sequence shown here is derived from an EMBL/GenBank/DDBJ whole genome shotgun (WGS) entry which is preliminary data.</text>
</comment>
<evidence type="ECO:0000256" key="8">
    <source>
        <dbReference type="RuleBase" id="RU003331"/>
    </source>
</evidence>
<dbReference type="NCBIfam" id="NF001380">
    <property type="entry name" value="PRK00279.1-2"/>
    <property type="match status" value="1"/>
</dbReference>
<name>A0A084AE13_LACLC</name>
<dbReference type="UniPathway" id="UPA00588">
    <property type="reaction ID" value="UER00649"/>
</dbReference>
<evidence type="ECO:0000256" key="6">
    <source>
        <dbReference type="HAMAP-Rule" id="MF_00235"/>
    </source>
</evidence>
<comment type="catalytic activity">
    <reaction evidence="6 8">
        <text>AMP + ATP = 2 ADP</text>
        <dbReference type="Rhea" id="RHEA:12973"/>
        <dbReference type="ChEBI" id="CHEBI:30616"/>
        <dbReference type="ChEBI" id="CHEBI:456215"/>
        <dbReference type="ChEBI" id="CHEBI:456216"/>
        <dbReference type="EC" id="2.7.4.3"/>
    </reaction>
</comment>
<dbReference type="Pfam" id="PF05191">
    <property type="entry name" value="ADK_lid"/>
    <property type="match status" value="1"/>
</dbReference>
<dbReference type="Proteomes" id="UP000028401">
    <property type="component" value="Unassembled WGS sequence"/>
</dbReference>
<evidence type="ECO:0000256" key="3">
    <source>
        <dbReference type="ARBA" id="ARBA00022741"/>
    </source>
</evidence>
<protein>
    <recommendedName>
        <fullName evidence="6 8">Adenylate kinase</fullName>
        <shortName evidence="6">AK</shortName>
        <ecNumber evidence="6 8">2.7.4.3</ecNumber>
    </recommendedName>
    <alternativeName>
        <fullName evidence="6">ATP-AMP transphosphorylase</fullName>
    </alternativeName>
    <alternativeName>
        <fullName evidence="6">ATP:AMP phosphotransferase</fullName>
    </alternativeName>
    <alternativeName>
        <fullName evidence="6">Adenylate monophosphate kinase</fullName>
    </alternativeName>
</protein>
<feature type="binding site" evidence="6">
    <location>
        <position position="154"/>
    </location>
    <ligand>
        <name>Zn(2+)</name>
        <dbReference type="ChEBI" id="CHEBI:29105"/>
        <note>structural</note>
    </ligand>
</feature>
<dbReference type="GeneID" id="61110405"/>
<dbReference type="EMBL" id="AZSI01000007">
    <property type="protein sequence ID" value="KEY63542.1"/>
    <property type="molecule type" value="Genomic_DNA"/>
</dbReference>
<evidence type="ECO:0000256" key="1">
    <source>
        <dbReference type="ARBA" id="ARBA00022679"/>
    </source>
</evidence>
<feature type="binding site" evidence="6">
    <location>
        <begin position="10"/>
        <end position="15"/>
    </location>
    <ligand>
        <name>ATP</name>
        <dbReference type="ChEBI" id="CHEBI:30616"/>
    </ligand>
</feature>
<dbReference type="PRINTS" id="PR00094">
    <property type="entry name" value="ADENYLTKNASE"/>
</dbReference>
<dbReference type="GO" id="GO:0005737">
    <property type="term" value="C:cytoplasm"/>
    <property type="evidence" value="ECO:0007669"/>
    <property type="project" value="UniProtKB-SubCell"/>
</dbReference>
<evidence type="ECO:0000256" key="5">
    <source>
        <dbReference type="ARBA" id="ARBA00022840"/>
    </source>
</evidence>
<feature type="domain" description="Adenylate kinase active site lid" evidence="9">
    <location>
        <begin position="128"/>
        <end position="164"/>
    </location>
</feature>
<organism evidence="10 11">
    <name type="scientific">Lactococcus cremoris subsp. cremoris GE214</name>
    <dbReference type="NCBI Taxonomy" id="1415168"/>
    <lineage>
        <taxon>Bacteria</taxon>
        <taxon>Bacillati</taxon>
        <taxon>Bacillota</taxon>
        <taxon>Bacilli</taxon>
        <taxon>Lactobacillales</taxon>
        <taxon>Streptococcaceae</taxon>
        <taxon>Lactococcus</taxon>
        <taxon>Lactococcus cremoris subsp. cremoris</taxon>
    </lineage>
</organism>
<feature type="binding site" evidence="6">
    <location>
        <position position="128"/>
    </location>
    <ligand>
        <name>ATP</name>
        <dbReference type="ChEBI" id="CHEBI:30616"/>
    </ligand>
</feature>
<feature type="binding site" evidence="6">
    <location>
        <position position="151"/>
    </location>
    <ligand>
        <name>Zn(2+)</name>
        <dbReference type="ChEBI" id="CHEBI:29105"/>
        <note>structural</note>
    </ligand>
</feature>
<comment type="subunit">
    <text evidence="6 8">Monomer.</text>
</comment>
<feature type="binding site" evidence="6">
    <location>
        <begin position="86"/>
        <end position="89"/>
    </location>
    <ligand>
        <name>AMP</name>
        <dbReference type="ChEBI" id="CHEBI:456215"/>
    </ligand>
</feature>
<sequence>MNLLIMGLPGAGKGTQAEFIVKNYGVNHISTGDMFRAAMKNETEMGKLAKSFIDKGELVPDEVTNGIVKERLAQDDIKASGFLLDGYPRTIDQAHALDTMLEELGIKLDAVVNIVVNPNILVDRLSGRYICRNCGATYHKIFNPTKVEGTCDVCGSHDLYQRADDVPETVKNRLDVNIKESAPIIEHYTELGLVKNIEGEQEISQVTDDIKKVLG</sequence>
<dbReference type="HAMAP" id="MF_00235">
    <property type="entry name" value="Adenylate_kinase_Adk"/>
    <property type="match status" value="1"/>
</dbReference>
<feature type="binding site" evidence="6">
    <location>
        <begin position="57"/>
        <end position="59"/>
    </location>
    <ligand>
        <name>AMP</name>
        <dbReference type="ChEBI" id="CHEBI:456215"/>
    </ligand>
</feature>
<feature type="region of interest" description="NMP" evidence="6">
    <location>
        <begin position="30"/>
        <end position="59"/>
    </location>
</feature>
<dbReference type="InterPro" id="IPR007862">
    <property type="entry name" value="Adenylate_kinase_lid-dom"/>
</dbReference>
<keyword evidence="6" id="KW-0862">Zinc</keyword>
<dbReference type="NCBIfam" id="TIGR01351">
    <property type="entry name" value="adk"/>
    <property type="match status" value="1"/>
</dbReference>
<keyword evidence="4 6" id="KW-0418">Kinase</keyword>
<dbReference type="PROSITE" id="PS00113">
    <property type="entry name" value="ADENYLATE_KINASE"/>
    <property type="match status" value="1"/>
</dbReference>
<dbReference type="EC" id="2.7.4.3" evidence="6 8"/>
<keyword evidence="6" id="KW-0479">Metal-binding</keyword>
<dbReference type="InterPro" id="IPR027417">
    <property type="entry name" value="P-loop_NTPase"/>
</dbReference>